<sequence>MADDKAANQSWRKKPRKFHSKSRLGCKTCKIRHIKCDLARPSCMKCQTTGRTCDGYNETGLVNADITTVHAEASSSSAPDLYSSSTTLVWPRGALGDGRGFMSHNPGPFIVLPATAPALGEAMSFFQSISVQHLSQYRPTEAWSKTLMFFCQTVPAVRHAAVALALVHRSYHQGSSVQLSDKVPLFYYNKAIQLLLAEHTGNDAETKSITLLVCYLFTCFDNLTQNYTQALAHLRGGAELSRGFGNNNPRATAEGFFSEIVRQIRRLDMQTVAMITDWDPIDFQDPPVAQLSLSSGAFESLEHASNHLQPLIARVMRLHWTSDPTSLMDQTSPEPRSSKSHVLQQLQAWLSLFENMLQSESADGPETHGKRTLLRLQHTTMWIVLNSIGPGREMEFDKYLPEFKRCVAMADDMTRHCTSSAGFIFTPEVGVTPVLYIIGVKCRHPVVRRQAVNILRWRPIREAVWDSLTTALVVERVIEIEERRLDDGQKVQGMDQIPVQQRIDSLSWRQEVNGQEVTSLGFAYTLCMQDEEHIEAGLL</sequence>
<keyword evidence="5" id="KW-0804">Transcription</keyword>
<reference evidence="8" key="1">
    <citation type="submission" date="2020-01" db="EMBL/GenBank/DDBJ databases">
        <title>Identification and distribution of gene clusters putatively required for synthesis of sphingolipid metabolism inhibitors in phylogenetically diverse species of the filamentous fungus Fusarium.</title>
        <authorList>
            <person name="Kim H.-S."/>
            <person name="Busman M."/>
            <person name="Brown D.W."/>
            <person name="Divon H."/>
            <person name="Uhlig S."/>
            <person name="Proctor R.H."/>
        </authorList>
    </citation>
    <scope>NUCLEOTIDE SEQUENCE</scope>
    <source>
        <strain evidence="8">NRRL 53441</strain>
    </source>
</reference>
<keyword evidence="1" id="KW-0479">Metal-binding</keyword>
<dbReference type="SMART" id="SM00066">
    <property type="entry name" value="GAL4"/>
    <property type="match status" value="1"/>
</dbReference>
<dbReference type="AlphaFoldDB" id="A0A8H4JYT1"/>
<accession>A0A8H4JYT1</accession>
<dbReference type="GO" id="GO:0003677">
    <property type="term" value="F:DNA binding"/>
    <property type="evidence" value="ECO:0007669"/>
    <property type="project" value="UniProtKB-KW"/>
</dbReference>
<gene>
    <name evidence="8" type="ORF">F53441_12285</name>
</gene>
<dbReference type="PROSITE" id="PS50048">
    <property type="entry name" value="ZN2_CY6_FUNGAL_2"/>
    <property type="match status" value="1"/>
</dbReference>
<proteinExistence type="predicted"/>
<evidence type="ECO:0000313" key="9">
    <source>
        <dbReference type="Proteomes" id="UP000605986"/>
    </source>
</evidence>
<keyword evidence="2" id="KW-0862">Zinc</keyword>
<evidence type="ECO:0000256" key="5">
    <source>
        <dbReference type="ARBA" id="ARBA00023163"/>
    </source>
</evidence>
<protein>
    <submittedName>
        <fullName evidence="8">C6 transcription</fullName>
    </submittedName>
</protein>
<dbReference type="PROSITE" id="PS00463">
    <property type="entry name" value="ZN2_CY6_FUNGAL_1"/>
    <property type="match status" value="1"/>
</dbReference>
<dbReference type="InterPro" id="IPR021858">
    <property type="entry name" value="Fun_TF"/>
</dbReference>
<dbReference type="Pfam" id="PF00172">
    <property type="entry name" value="Zn_clus"/>
    <property type="match status" value="1"/>
</dbReference>
<name>A0A8H4JYT1_9HYPO</name>
<dbReference type="EMBL" id="JAADJG010000661">
    <property type="protein sequence ID" value="KAF4440337.1"/>
    <property type="molecule type" value="Genomic_DNA"/>
</dbReference>
<feature type="domain" description="Zn(2)-C6 fungal-type" evidence="7">
    <location>
        <begin position="25"/>
        <end position="53"/>
    </location>
</feature>
<dbReference type="Gene3D" id="4.10.240.10">
    <property type="entry name" value="Zn(2)-C6 fungal-type DNA-binding domain"/>
    <property type="match status" value="1"/>
</dbReference>
<evidence type="ECO:0000256" key="6">
    <source>
        <dbReference type="ARBA" id="ARBA00023242"/>
    </source>
</evidence>
<dbReference type="PANTHER" id="PTHR36206:SF12">
    <property type="entry name" value="ASPERCRYPTIN BIOSYNTHESIS CLUSTER-SPECIFIC TRANSCRIPTION REGULATOR ATNN-RELATED"/>
    <property type="match status" value="1"/>
</dbReference>
<dbReference type="InterPro" id="IPR052360">
    <property type="entry name" value="Transcr_Regulatory_Proteins"/>
</dbReference>
<dbReference type="InterPro" id="IPR001138">
    <property type="entry name" value="Zn2Cys6_DnaBD"/>
</dbReference>
<dbReference type="PANTHER" id="PTHR36206">
    <property type="entry name" value="ASPERCRYPTIN BIOSYNTHESIS CLUSTER-SPECIFIC TRANSCRIPTION REGULATOR ATNN-RELATED"/>
    <property type="match status" value="1"/>
</dbReference>
<keyword evidence="6" id="KW-0539">Nucleus</keyword>
<evidence type="ECO:0000256" key="4">
    <source>
        <dbReference type="ARBA" id="ARBA00023125"/>
    </source>
</evidence>
<evidence type="ECO:0000256" key="1">
    <source>
        <dbReference type="ARBA" id="ARBA00022723"/>
    </source>
</evidence>
<dbReference type="InterPro" id="IPR036864">
    <property type="entry name" value="Zn2-C6_fun-type_DNA-bd_sf"/>
</dbReference>
<dbReference type="OrthoDB" id="3145928at2759"/>
<keyword evidence="4" id="KW-0238">DNA-binding</keyword>
<dbReference type="CDD" id="cd00067">
    <property type="entry name" value="GAL4"/>
    <property type="match status" value="1"/>
</dbReference>
<dbReference type="Pfam" id="PF11951">
    <property type="entry name" value="Fungal_trans_2"/>
    <property type="match status" value="1"/>
</dbReference>
<dbReference type="GO" id="GO:0000981">
    <property type="term" value="F:DNA-binding transcription factor activity, RNA polymerase II-specific"/>
    <property type="evidence" value="ECO:0007669"/>
    <property type="project" value="InterPro"/>
</dbReference>
<evidence type="ECO:0000256" key="3">
    <source>
        <dbReference type="ARBA" id="ARBA00023015"/>
    </source>
</evidence>
<comment type="caution">
    <text evidence="8">The sequence shown here is derived from an EMBL/GenBank/DDBJ whole genome shotgun (WGS) entry which is preliminary data.</text>
</comment>
<dbReference type="GO" id="GO:0008270">
    <property type="term" value="F:zinc ion binding"/>
    <property type="evidence" value="ECO:0007669"/>
    <property type="project" value="InterPro"/>
</dbReference>
<keyword evidence="9" id="KW-1185">Reference proteome</keyword>
<organism evidence="8 9">
    <name type="scientific">Fusarium austroafricanum</name>
    <dbReference type="NCBI Taxonomy" id="2364996"/>
    <lineage>
        <taxon>Eukaryota</taxon>
        <taxon>Fungi</taxon>
        <taxon>Dikarya</taxon>
        <taxon>Ascomycota</taxon>
        <taxon>Pezizomycotina</taxon>
        <taxon>Sordariomycetes</taxon>
        <taxon>Hypocreomycetidae</taxon>
        <taxon>Hypocreales</taxon>
        <taxon>Nectriaceae</taxon>
        <taxon>Fusarium</taxon>
        <taxon>Fusarium concolor species complex</taxon>
    </lineage>
</organism>
<evidence type="ECO:0000256" key="2">
    <source>
        <dbReference type="ARBA" id="ARBA00022833"/>
    </source>
</evidence>
<dbReference type="Proteomes" id="UP000605986">
    <property type="component" value="Unassembled WGS sequence"/>
</dbReference>
<dbReference type="SUPFAM" id="SSF57701">
    <property type="entry name" value="Zn2/Cys6 DNA-binding domain"/>
    <property type="match status" value="1"/>
</dbReference>
<keyword evidence="3" id="KW-0805">Transcription regulation</keyword>
<evidence type="ECO:0000313" key="8">
    <source>
        <dbReference type="EMBL" id="KAF4440337.1"/>
    </source>
</evidence>
<evidence type="ECO:0000259" key="7">
    <source>
        <dbReference type="PROSITE" id="PS50048"/>
    </source>
</evidence>